<dbReference type="Proteomes" id="UP001431783">
    <property type="component" value="Unassembled WGS sequence"/>
</dbReference>
<feature type="transmembrane region" description="Helical" evidence="10">
    <location>
        <begin position="37"/>
        <end position="56"/>
    </location>
</feature>
<comment type="caution">
    <text evidence="10">Lacks conserved residue(s) required for the propagation of feature annotation.</text>
</comment>
<comment type="similarity">
    <text evidence="10">Belongs to the insect chemoreceptor superfamily. Heteromeric odorant receptor channel (TC 1.A.69) family.</text>
</comment>
<evidence type="ECO:0000256" key="7">
    <source>
        <dbReference type="ARBA" id="ARBA00023136"/>
    </source>
</evidence>
<name>A0AAW1TVE1_9CUCU</name>
<keyword evidence="2" id="KW-1003">Cell membrane</keyword>
<dbReference type="EMBL" id="JARQZJ010000033">
    <property type="protein sequence ID" value="KAK9875532.1"/>
    <property type="molecule type" value="Genomic_DNA"/>
</dbReference>
<keyword evidence="5 10" id="KW-0552">Olfaction</keyword>
<dbReference type="InterPro" id="IPR004117">
    <property type="entry name" value="7tm6_olfct_rcpt"/>
</dbReference>
<evidence type="ECO:0000256" key="8">
    <source>
        <dbReference type="ARBA" id="ARBA00023170"/>
    </source>
</evidence>
<dbReference type="PANTHER" id="PTHR21137:SF35">
    <property type="entry name" value="ODORANT RECEPTOR 19A-RELATED"/>
    <property type="match status" value="1"/>
</dbReference>
<protein>
    <recommendedName>
        <fullName evidence="10">Odorant receptor</fullName>
    </recommendedName>
</protein>
<evidence type="ECO:0000313" key="11">
    <source>
        <dbReference type="EMBL" id="KAK9875532.1"/>
    </source>
</evidence>
<keyword evidence="7 10" id="KW-0472">Membrane</keyword>
<reference evidence="11 12" key="1">
    <citation type="submission" date="2023-03" db="EMBL/GenBank/DDBJ databases">
        <title>Genome insight into feeding habits of ladybird beetles.</title>
        <authorList>
            <person name="Li H.-S."/>
            <person name="Huang Y.-H."/>
            <person name="Pang H."/>
        </authorList>
    </citation>
    <scope>NUCLEOTIDE SEQUENCE [LARGE SCALE GENOMIC DNA]</scope>
    <source>
        <strain evidence="11">SYSU_2023b</strain>
        <tissue evidence="11">Whole body</tissue>
    </source>
</reference>
<feature type="transmembrane region" description="Helical" evidence="10">
    <location>
        <begin position="174"/>
        <end position="197"/>
    </location>
</feature>
<dbReference type="GO" id="GO:0005886">
    <property type="term" value="C:plasma membrane"/>
    <property type="evidence" value="ECO:0007669"/>
    <property type="project" value="UniProtKB-SubCell"/>
</dbReference>
<keyword evidence="3 10" id="KW-0716">Sensory transduction</keyword>
<evidence type="ECO:0000256" key="1">
    <source>
        <dbReference type="ARBA" id="ARBA00004651"/>
    </source>
</evidence>
<feature type="transmembrane region" description="Helical" evidence="10">
    <location>
        <begin position="239"/>
        <end position="262"/>
    </location>
</feature>
<keyword evidence="9 10" id="KW-0807">Transducer</keyword>
<dbReference type="AlphaFoldDB" id="A0AAW1TVE1"/>
<dbReference type="GO" id="GO:0007165">
    <property type="term" value="P:signal transduction"/>
    <property type="evidence" value="ECO:0007669"/>
    <property type="project" value="UniProtKB-KW"/>
</dbReference>
<evidence type="ECO:0000256" key="4">
    <source>
        <dbReference type="ARBA" id="ARBA00022692"/>
    </source>
</evidence>
<keyword evidence="8 10" id="KW-0675">Receptor</keyword>
<dbReference type="Pfam" id="PF02949">
    <property type="entry name" value="7tm_6"/>
    <property type="match status" value="1"/>
</dbReference>
<evidence type="ECO:0000256" key="5">
    <source>
        <dbReference type="ARBA" id="ARBA00022725"/>
    </source>
</evidence>
<dbReference type="GO" id="GO:0004984">
    <property type="term" value="F:olfactory receptor activity"/>
    <property type="evidence" value="ECO:0007669"/>
    <property type="project" value="InterPro"/>
</dbReference>
<comment type="subcellular location">
    <subcellularLocation>
        <location evidence="1 10">Cell membrane</location>
        <topology evidence="1 10">Multi-pass membrane protein</topology>
    </subcellularLocation>
</comment>
<keyword evidence="4 10" id="KW-0812">Transmembrane</keyword>
<gene>
    <name evidence="11" type="ORF">WA026_007920</name>
</gene>
<dbReference type="PANTHER" id="PTHR21137">
    <property type="entry name" value="ODORANT RECEPTOR"/>
    <property type="match status" value="1"/>
</dbReference>
<evidence type="ECO:0000313" key="12">
    <source>
        <dbReference type="Proteomes" id="UP001431783"/>
    </source>
</evidence>
<keyword evidence="6 10" id="KW-1133">Transmembrane helix</keyword>
<evidence type="ECO:0000256" key="10">
    <source>
        <dbReference type="RuleBase" id="RU351113"/>
    </source>
</evidence>
<evidence type="ECO:0000256" key="2">
    <source>
        <dbReference type="ARBA" id="ARBA00022475"/>
    </source>
</evidence>
<accession>A0AAW1TVE1</accession>
<organism evidence="11 12">
    <name type="scientific">Henosepilachna vigintioctopunctata</name>
    <dbReference type="NCBI Taxonomy" id="420089"/>
    <lineage>
        <taxon>Eukaryota</taxon>
        <taxon>Metazoa</taxon>
        <taxon>Ecdysozoa</taxon>
        <taxon>Arthropoda</taxon>
        <taxon>Hexapoda</taxon>
        <taxon>Insecta</taxon>
        <taxon>Pterygota</taxon>
        <taxon>Neoptera</taxon>
        <taxon>Endopterygota</taxon>
        <taxon>Coleoptera</taxon>
        <taxon>Polyphaga</taxon>
        <taxon>Cucujiformia</taxon>
        <taxon>Coccinelloidea</taxon>
        <taxon>Coccinellidae</taxon>
        <taxon>Epilachninae</taxon>
        <taxon>Epilachnini</taxon>
        <taxon>Henosepilachna</taxon>
    </lineage>
</organism>
<evidence type="ECO:0000256" key="9">
    <source>
        <dbReference type="ARBA" id="ARBA00023224"/>
    </source>
</evidence>
<dbReference type="GO" id="GO:0005549">
    <property type="term" value="F:odorant binding"/>
    <property type="evidence" value="ECO:0007669"/>
    <property type="project" value="InterPro"/>
</dbReference>
<proteinExistence type="inferred from homology"/>
<feature type="transmembrane region" description="Helical" evidence="10">
    <location>
        <begin position="274"/>
        <end position="294"/>
    </location>
</feature>
<evidence type="ECO:0000256" key="3">
    <source>
        <dbReference type="ARBA" id="ARBA00022606"/>
    </source>
</evidence>
<feature type="transmembrane region" description="Helical" evidence="10">
    <location>
        <begin position="129"/>
        <end position="154"/>
    </location>
</feature>
<sequence length="363" mass="41501">MEKVFEVNTFRDHVLRILHLSGFSPLDYGYSCTLKRFWSISSHLLVTVGILLELLLNYQGFGTVIRASKILPVQVTLVAKMLLPALKKNALKDILERMNFSLSHIYDEEINEVGQKNNQLVHKIFKIQVINTVILILAMFLTAVFTRYPFALTYNETNMSNTYWNFVLFVESNYLISQSLTVCGIDGLFGFMVSHIIREIKMLKMAITKSTFGSTSIGWRVLIEYHVHILRLVKDVIDAFSFMLFTEYLMNMGTVCFNLVLLTSDGFPPDMKHIAEYGVVVLYLLFILTFFSYAGDVLTDQCEQLSDIVFHEMTEDLVYEKNGIISIMMIQRSQKSSSFTLGGFFALNLMTLNSVSGNDIYVD</sequence>
<evidence type="ECO:0000256" key="6">
    <source>
        <dbReference type="ARBA" id="ARBA00022989"/>
    </source>
</evidence>
<comment type="caution">
    <text evidence="11">The sequence shown here is derived from an EMBL/GenBank/DDBJ whole genome shotgun (WGS) entry which is preliminary data.</text>
</comment>
<keyword evidence="12" id="KW-1185">Reference proteome</keyword>